<protein>
    <recommendedName>
        <fullName evidence="5">Flotillin-like protein FloA</fullName>
    </recommendedName>
</protein>
<evidence type="ECO:0000256" key="5">
    <source>
        <dbReference type="HAMAP-Rule" id="MF_01562"/>
    </source>
</evidence>
<dbReference type="Proteomes" id="UP000676194">
    <property type="component" value="Chromosome"/>
</dbReference>
<dbReference type="NCBIfam" id="NF010186">
    <property type="entry name" value="PRK13665.1"/>
    <property type="match status" value="1"/>
</dbReference>
<organism evidence="6 7">
    <name type="scientific">Telmatocola sphagniphila</name>
    <dbReference type="NCBI Taxonomy" id="1123043"/>
    <lineage>
        <taxon>Bacteria</taxon>
        <taxon>Pseudomonadati</taxon>
        <taxon>Planctomycetota</taxon>
        <taxon>Planctomycetia</taxon>
        <taxon>Gemmatales</taxon>
        <taxon>Gemmataceae</taxon>
    </lineage>
</organism>
<name>A0A8E6BD43_9BACT</name>
<comment type="subunit">
    <text evidence="5">Homooligomerizes.</text>
</comment>
<dbReference type="EMBL" id="CP074694">
    <property type="protein sequence ID" value="QVL35013.1"/>
    <property type="molecule type" value="Genomic_DNA"/>
</dbReference>
<dbReference type="Pfam" id="PF12127">
    <property type="entry name" value="FloA"/>
    <property type="match status" value="1"/>
</dbReference>
<evidence type="ECO:0000256" key="4">
    <source>
        <dbReference type="ARBA" id="ARBA00023136"/>
    </source>
</evidence>
<dbReference type="KEGG" id="tsph:KIH39_25740"/>
<reference evidence="6" key="1">
    <citation type="submission" date="2021-05" db="EMBL/GenBank/DDBJ databases">
        <title>Complete genome sequence of the cellulolytic planctomycete Telmatocola sphagniphila SP2T and characterization of the first cellulase from planctomycetes.</title>
        <authorList>
            <person name="Rakitin A.L."/>
            <person name="Beletsky A.V."/>
            <person name="Naumoff D.G."/>
            <person name="Kulichevskaya I.S."/>
            <person name="Mardanov A.V."/>
            <person name="Ravin N.V."/>
            <person name="Dedysh S.N."/>
        </authorList>
    </citation>
    <scope>NUCLEOTIDE SEQUENCE</scope>
    <source>
        <strain evidence="6">SP2T</strain>
    </source>
</reference>
<evidence type="ECO:0000256" key="2">
    <source>
        <dbReference type="ARBA" id="ARBA00022692"/>
    </source>
</evidence>
<evidence type="ECO:0000313" key="6">
    <source>
        <dbReference type="EMBL" id="QVL35013.1"/>
    </source>
</evidence>
<sequence>MPLFAADPPKGDWLSGDKSYWLIIGAVAILIGIFMLIIFFSFVRLWIQSVLTGAKIRFSSLIGMKLRNVDYGMIVRQKIALVQAGVKITTEDLESHFLARGNVPKTATAVIAAHKAGMDLPWRIAAAIDLAGRDVLDAVRTSVNPKVIDCPDPTKGRSFLDAVCRNGIQLRCKARVTVRTKLERLVGGATEETIIARVGEGIVKAIGSADDHKQVLANPNLISQTVLHNSLDAQTAFEIVSIDIADIEVGENIGAKLQTDQAAADLRVAQAEAEKRRAAAVAREQEMSALVQENRAKVVEAEAAVPQAIAAAFRDGRIGIMEYYQMKNLQSDTDMRSSIAGVRNDSNNNR</sequence>
<dbReference type="HAMAP" id="MF_01562">
    <property type="entry name" value="FloA"/>
    <property type="match status" value="1"/>
</dbReference>
<keyword evidence="7" id="KW-1185">Reference proteome</keyword>
<dbReference type="AlphaFoldDB" id="A0A8E6BD43"/>
<keyword evidence="3 5" id="KW-1133">Transmembrane helix</keyword>
<comment type="caution">
    <text evidence="5">Lacks conserved residue(s) required for the propagation of feature annotation.</text>
</comment>
<comment type="subcellular location">
    <subcellularLocation>
        <location evidence="5">Cell membrane</location>
        <topology evidence="5">Single-pass membrane protein</topology>
    </subcellularLocation>
    <subcellularLocation>
        <location evidence="5">Membrane raft</location>
        <topology evidence="5">Single-pass membrane protein</topology>
    </subcellularLocation>
</comment>
<dbReference type="GO" id="GO:0005886">
    <property type="term" value="C:plasma membrane"/>
    <property type="evidence" value="ECO:0007669"/>
    <property type="project" value="UniProtKB-SubCell"/>
</dbReference>
<evidence type="ECO:0000256" key="3">
    <source>
        <dbReference type="ARBA" id="ARBA00022989"/>
    </source>
</evidence>
<evidence type="ECO:0000256" key="1">
    <source>
        <dbReference type="ARBA" id="ARBA00022475"/>
    </source>
</evidence>
<proteinExistence type="inferred from homology"/>
<gene>
    <name evidence="5 6" type="primary">floA</name>
    <name evidence="6" type="ORF">KIH39_25740</name>
</gene>
<comment type="function">
    <text evidence="5">Found in functional membrane microdomains (FMM) that may be equivalent to eukaryotic membrane rafts FMMs are highly dynamic and increase in number as cells age. Flotillins are thought to be important factors in membrane fluidity.</text>
</comment>
<keyword evidence="1 5" id="KW-1003">Cell membrane</keyword>
<accession>A0A8E6BD43</accession>
<keyword evidence="2 5" id="KW-0812">Transmembrane</keyword>
<evidence type="ECO:0000313" key="7">
    <source>
        <dbReference type="Proteomes" id="UP000676194"/>
    </source>
</evidence>
<dbReference type="GO" id="GO:0045121">
    <property type="term" value="C:membrane raft"/>
    <property type="evidence" value="ECO:0007669"/>
    <property type="project" value="UniProtKB-SubCell"/>
</dbReference>
<comment type="similarity">
    <text evidence="5">Belongs to the flotillin-like FloA family.</text>
</comment>
<feature type="transmembrane region" description="Helical" evidence="5">
    <location>
        <begin position="20"/>
        <end position="47"/>
    </location>
</feature>
<dbReference type="InterPro" id="IPR022853">
    <property type="entry name" value="FloA"/>
</dbReference>
<keyword evidence="4 5" id="KW-0472">Membrane</keyword>